<dbReference type="OrthoDB" id="62952at2759"/>
<dbReference type="EMBL" id="KB456269">
    <property type="protein sequence ID" value="EMF09428.1"/>
    <property type="molecule type" value="Genomic_DNA"/>
</dbReference>
<dbReference type="InterPro" id="IPR038883">
    <property type="entry name" value="AN11006-like"/>
</dbReference>
<accession>N1QFW9</accession>
<gene>
    <name evidence="1" type="ORF">SEPMUDRAFT_110915</name>
</gene>
<dbReference type="PANTHER" id="PTHR42085:SF1">
    <property type="entry name" value="F-BOX DOMAIN-CONTAINING PROTEIN"/>
    <property type="match status" value="1"/>
</dbReference>
<dbReference type="AlphaFoldDB" id="N1QFW9"/>
<dbReference type="Proteomes" id="UP000016931">
    <property type="component" value="Unassembled WGS sequence"/>
</dbReference>
<organism evidence="1 2">
    <name type="scientific">Sphaerulina musiva (strain SO2202)</name>
    <name type="common">Poplar stem canker fungus</name>
    <name type="synonym">Septoria musiva</name>
    <dbReference type="NCBI Taxonomy" id="692275"/>
    <lineage>
        <taxon>Eukaryota</taxon>
        <taxon>Fungi</taxon>
        <taxon>Dikarya</taxon>
        <taxon>Ascomycota</taxon>
        <taxon>Pezizomycotina</taxon>
        <taxon>Dothideomycetes</taxon>
        <taxon>Dothideomycetidae</taxon>
        <taxon>Mycosphaerellales</taxon>
        <taxon>Mycosphaerellaceae</taxon>
        <taxon>Sphaerulina</taxon>
    </lineage>
</organism>
<evidence type="ECO:0000313" key="2">
    <source>
        <dbReference type="Proteomes" id="UP000016931"/>
    </source>
</evidence>
<protein>
    <submittedName>
        <fullName evidence="1">Uncharacterized protein</fullName>
    </submittedName>
</protein>
<reference evidence="1 2" key="1">
    <citation type="journal article" date="2012" name="PLoS Pathog.">
        <title>Diverse lifestyles and strategies of plant pathogenesis encoded in the genomes of eighteen Dothideomycetes fungi.</title>
        <authorList>
            <person name="Ohm R.A."/>
            <person name="Feau N."/>
            <person name="Henrissat B."/>
            <person name="Schoch C.L."/>
            <person name="Horwitz B.A."/>
            <person name="Barry K.W."/>
            <person name="Condon B.J."/>
            <person name="Copeland A.C."/>
            <person name="Dhillon B."/>
            <person name="Glaser F."/>
            <person name="Hesse C.N."/>
            <person name="Kosti I."/>
            <person name="LaButti K."/>
            <person name="Lindquist E.A."/>
            <person name="Lucas S."/>
            <person name="Salamov A.A."/>
            <person name="Bradshaw R.E."/>
            <person name="Ciuffetti L."/>
            <person name="Hamelin R.C."/>
            <person name="Kema G.H.J."/>
            <person name="Lawrence C."/>
            <person name="Scott J.A."/>
            <person name="Spatafora J.W."/>
            <person name="Turgeon B.G."/>
            <person name="de Wit P.J.G.M."/>
            <person name="Zhong S."/>
            <person name="Goodwin S.B."/>
            <person name="Grigoriev I.V."/>
        </authorList>
    </citation>
    <scope>NUCLEOTIDE SEQUENCE [LARGE SCALE GENOMIC DNA]</scope>
    <source>
        <strain evidence="1 2">SO2202</strain>
    </source>
</reference>
<keyword evidence="2" id="KW-1185">Reference proteome</keyword>
<name>N1QFW9_SPHMS</name>
<evidence type="ECO:0000313" key="1">
    <source>
        <dbReference type="EMBL" id="EMF09428.1"/>
    </source>
</evidence>
<sequence length="199" mass="22814">MSTDSTLSRPHLLSIPPEIRQQILHHVLFSHNSALSTSPATNRLYTWIDLRRFSHGKPDVLTYREPAILSTCRLIRLEASPTYYSRVQFRFTEAQTCIQWLSHLNADSRSEIQDLAYCPNYLTWMDPRHPPERAAILGRDWRDLCKTFELLGLDMRRVLRVCGYGGGSVGWVFAQDYFDFEYADADGLSSGGGAGTRRR</sequence>
<dbReference type="RefSeq" id="XP_016757549.1">
    <property type="nucleotide sequence ID" value="XM_016900883.1"/>
</dbReference>
<dbReference type="PANTHER" id="PTHR42085">
    <property type="entry name" value="F-BOX DOMAIN-CONTAINING PROTEIN"/>
    <property type="match status" value="1"/>
</dbReference>
<dbReference type="HOGENOM" id="CLU_1372963_0_0_1"/>
<dbReference type="GeneID" id="27898020"/>
<proteinExistence type="predicted"/>